<dbReference type="AlphaFoldDB" id="A0A1J5RUD5"/>
<dbReference type="InterPro" id="IPR013783">
    <property type="entry name" value="Ig-like_fold"/>
</dbReference>
<evidence type="ECO:0000313" key="9">
    <source>
        <dbReference type="EMBL" id="OIQ95591.1"/>
    </source>
</evidence>
<keyword evidence="5" id="KW-0732">Signal</keyword>
<dbReference type="InterPro" id="IPR045053">
    <property type="entry name" value="MAN-like"/>
</dbReference>
<dbReference type="InterPro" id="IPR001547">
    <property type="entry name" value="Glyco_hydro_5"/>
</dbReference>
<dbReference type="SUPFAM" id="SSF51445">
    <property type="entry name" value="(Trans)glycosidases"/>
    <property type="match status" value="1"/>
</dbReference>
<evidence type="ECO:0000256" key="7">
    <source>
        <dbReference type="ARBA" id="ARBA00023295"/>
    </source>
</evidence>
<gene>
    <name evidence="9" type="ORF">GALL_224630</name>
</gene>
<dbReference type="PANTHER" id="PTHR31451:SF39">
    <property type="entry name" value="MANNAN ENDO-1,4-BETA-MANNOSIDASE 1"/>
    <property type="match status" value="1"/>
</dbReference>
<dbReference type="Gene3D" id="2.60.40.10">
    <property type="entry name" value="Immunoglobulins"/>
    <property type="match status" value="1"/>
</dbReference>
<dbReference type="PANTHER" id="PTHR31451">
    <property type="match status" value="1"/>
</dbReference>
<dbReference type="GO" id="GO:0005576">
    <property type="term" value="C:extracellular region"/>
    <property type="evidence" value="ECO:0007669"/>
    <property type="project" value="UniProtKB-SubCell"/>
</dbReference>
<protein>
    <recommendedName>
        <fullName evidence="3">mannan endo-1,4-beta-mannosidase</fullName>
        <ecNumber evidence="3">3.2.1.78</ecNumber>
    </recommendedName>
</protein>
<feature type="domain" description="Glycoside hydrolase family 5" evidence="8">
    <location>
        <begin position="80"/>
        <end position="260"/>
    </location>
</feature>
<comment type="catalytic activity">
    <reaction evidence="1">
        <text>Random hydrolysis of (1-&gt;4)-beta-D-mannosidic linkages in mannans, galactomannans and glucomannans.</text>
        <dbReference type="EC" id="3.2.1.78"/>
    </reaction>
</comment>
<evidence type="ECO:0000256" key="6">
    <source>
        <dbReference type="ARBA" id="ARBA00022801"/>
    </source>
</evidence>
<dbReference type="Gene3D" id="3.20.20.80">
    <property type="entry name" value="Glycosidases"/>
    <property type="match status" value="1"/>
</dbReference>
<accession>A0A1J5RUD5</accession>
<reference evidence="9" key="1">
    <citation type="submission" date="2016-10" db="EMBL/GenBank/DDBJ databases">
        <title>Sequence of Gallionella enrichment culture.</title>
        <authorList>
            <person name="Poehlein A."/>
            <person name="Muehling M."/>
            <person name="Daniel R."/>
        </authorList>
    </citation>
    <scope>NUCLEOTIDE SEQUENCE</scope>
</reference>
<name>A0A1J5RUD5_9ZZZZ</name>
<evidence type="ECO:0000256" key="3">
    <source>
        <dbReference type="ARBA" id="ARBA00012706"/>
    </source>
</evidence>
<evidence type="ECO:0000256" key="2">
    <source>
        <dbReference type="ARBA" id="ARBA00004613"/>
    </source>
</evidence>
<keyword evidence="4" id="KW-0964">Secreted</keyword>
<evidence type="ECO:0000256" key="5">
    <source>
        <dbReference type="ARBA" id="ARBA00022729"/>
    </source>
</evidence>
<dbReference type="Pfam" id="PF26410">
    <property type="entry name" value="GH5_mannosidase"/>
    <property type="match status" value="1"/>
</dbReference>
<dbReference type="EMBL" id="MLJW01000164">
    <property type="protein sequence ID" value="OIQ95591.1"/>
    <property type="molecule type" value="Genomic_DNA"/>
</dbReference>
<evidence type="ECO:0000256" key="1">
    <source>
        <dbReference type="ARBA" id="ARBA00001678"/>
    </source>
</evidence>
<evidence type="ECO:0000259" key="8">
    <source>
        <dbReference type="Pfam" id="PF26410"/>
    </source>
</evidence>
<comment type="caution">
    <text evidence="9">The sequence shown here is derived from an EMBL/GenBank/DDBJ whole genome shotgun (WGS) entry which is preliminary data.</text>
</comment>
<dbReference type="GO" id="GO:0016985">
    <property type="term" value="F:mannan endo-1,4-beta-mannosidase activity"/>
    <property type="evidence" value="ECO:0007669"/>
    <property type="project" value="TreeGrafter"/>
</dbReference>
<evidence type="ECO:0000256" key="4">
    <source>
        <dbReference type="ARBA" id="ARBA00022525"/>
    </source>
</evidence>
<dbReference type="EC" id="3.2.1.78" evidence="3"/>
<keyword evidence="6" id="KW-0378">Hydrolase</keyword>
<keyword evidence="7" id="KW-0326">Glycosidase</keyword>
<organism evidence="9">
    <name type="scientific">mine drainage metagenome</name>
    <dbReference type="NCBI Taxonomy" id="410659"/>
    <lineage>
        <taxon>unclassified sequences</taxon>
        <taxon>metagenomes</taxon>
        <taxon>ecological metagenomes</taxon>
    </lineage>
</organism>
<proteinExistence type="predicted"/>
<comment type="subcellular location">
    <subcellularLocation>
        <location evidence="2">Secreted</location>
    </subcellularLocation>
</comment>
<dbReference type="InterPro" id="IPR017853">
    <property type="entry name" value="GH"/>
</dbReference>
<sequence length="457" mass="51095">MPLRRTPLLAAIALALAFCPAGSLLAAGAARPFRFITRSGDMLMEGNREFRFASFDVPDLAITEDPSWHRISAWEQEDAIRSVAQMGGRVIRIYTLSIAGGRRNARGPSHVIAPGEYDETLMRDYDRMIALCGKYRIRLIIPFIDQWHWWGGIDEFSRFRGKTAKDFYSDPRVQADFRALVKTLVTRVNTITGVPYNDDPTIMAWESGNELRDDPAAWTCSLAAYVKRLAPHQLFADGHNGPRPRTLDDPNVDLLTAHFYGTGNYAAMERSDRERTRGKKPFYVGEFDPRHAGTLIDEVVANGTAGILAWSLRGHSSEGGFFCHGDPLYYHWPYSPITRRMRRAAFEIRGLAEPSVGIPQAPELLPIRSPSQISWRGSTGADAYTLERALSPRGPWIVVATDLSDDRCRGPLFVDREAPKTVVLYYRLKASNASGDSRYSSVVACVRTRTPLLSGPE</sequence>